<dbReference type="OrthoDB" id="162638at2759"/>
<evidence type="ECO:0000256" key="1">
    <source>
        <dbReference type="ARBA" id="ARBA00006598"/>
    </source>
</evidence>
<dbReference type="EMBL" id="CENE01000020">
    <property type="protein sequence ID" value="CEQ42081.1"/>
    <property type="molecule type" value="Genomic_DNA"/>
</dbReference>
<comment type="similarity">
    <text evidence="1 4">Belongs to the bacterial ribosomal protein bL35 family.</text>
</comment>
<keyword evidence="6" id="KW-1185">Reference proteome</keyword>
<keyword evidence="2 4" id="KW-0689">Ribosomal protein</keyword>
<dbReference type="Pfam" id="PF01632">
    <property type="entry name" value="Ribosomal_L35p"/>
    <property type="match status" value="1"/>
</dbReference>
<dbReference type="Gene3D" id="4.10.410.60">
    <property type="match status" value="1"/>
</dbReference>
<evidence type="ECO:0000313" key="5">
    <source>
        <dbReference type="EMBL" id="CEQ42081.1"/>
    </source>
</evidence>
<proteinExistence type="inferred from homology"/>
<sequence>MLLSAALRLLPRQAHPAPPFPSLFSRLLTPSTAFAPAPPVRAFSSSNPACLARKPTKIKLKTHKGAAKRWYALASGAFKRAKAGRVHKLSTKSHQRLKRLGEPAYARPAEKRILRRLMPYA</sequence>
<evidence type="ECO:0000313" key="6">
    <source>
        <dbReference type="Proteomes" id="UP000243876"/>
    </source>
</evidence>
<dbReference type="InterPro" id="IPR001706">
    <property type="entry name" value="Ribosomal_bL35"/>
</dbReference>
<dbReference type="GO" id="GO:0015934">
    <property type="term" value="C:large ribosomal subunit"/>
    <property type="evidence" value="ECO:0007669"/>
    <property type="project" value="TreeGrafter"/>
</dbReference>
<dbReference type="PANTHER" id="PTHR33343:SF1">
    <property type="entry name" value="LARGE RIBOSOMAL SUBUNIT PROTEIN BL35M"/>
    <property type="match status" value="1"/>
</dbReference>
<organism evidence="5 6">
    <name type="scientific">Sporidiobolus salmonicolor</name>
    <name type="common">Yeast-like fungus</name>
    <name type="synonym">Sporobolomyces salmonicolor</name>
    <dbReference type="NCBI Taxonomy" id="5005"/>
    <lineage>
        <taxon>Eukaryota</taxon>
        <taxon>Fungi</taxon>
        <taxon>Dikarya</taxon>
        <taxon>Basidiomycota</taxon>
        <taxon>Pucciniomycotina</taxon>
        <taxon>Microbotryomycetes</taxon>
        <taxon>Sporidiobolales</taxon>
        <taxon>Sporidiobolaceae</taxon>
        <taxon>Sporobolomyces</taxon>
    </lineage>
</organism>
<evidence type="ECO:0000256" key="3">
    <source>
        <dbReference type="ARBA" id="ARBA00023274"/>
    </source>
</evidence>
<dbReference type="InterPro" id="IPR037229">
    <property type="entry name" value="Ribosomal_bL35_sf"/>
</dbReference>
<dbReference type="GO" id="GO:0003735">
    <property type="term" value="F:structural constituent of ribosome"/>
    <property type="evidence" value="ECO:0007669"/>
    <property type="project" value="InterPro"/>
</dbReference>
<name>A0A0D6EQJ9_SPOSA</name>
<dbReference type="SUPFAM" id="SSF143034">
    <property type="entry name" value="L35p-like"/>
    <property type="match status" value="1"/>
</dbReference>
<dbReference type="GO" id="GO:0006412">
    <property type="term" value="P:translation"/>
    <property type="evidence" value="ECO:0007669"/>
    <property type="project" value="InterPro"/>
</dbReference>
<dbReference type="HAMAP" id="MF_00514">
    <property type="entry name" value="Ribosomal_bL35"/>
    <property type="match status" value="1"/>
</dbReference>
<dbReference type="AlphaFoldDB" id="A0A0D6EQJ9"/>
<keyword evidence="3 4" id="KW-0687">Ribonucleoprotein</keyword>
<dbReference type="PRINTS" id="PR00064">
    <property type="entry name" value="RIBOSOMALL35"/>
</dbReference>
<dbReference type="InterPro" id="IPR021137">
    <property type="entry name" value="Ribosomal_bL35-like"/>
</dbReference>
<dbReference type="Proteomes" id="UP000243876">
    <property type="component" value="Unassembled WGS sequence"/>
</dbReference>
<evidence type="ECO:0000256" key="4">
    <source>
        <dbReference type="RuleBase" id="RU000568"/>
    </source>
</evidence>
<evidence type="ECO:0000256" key="2">
    <source>
        <dbReference type="ARBA" id="ARBA00022980"/>
    </source>
</evidence>
<reference evidence="6" key="1">
    <citation type="submission" date="2015-02" db="EMBL/GenBank/DDBJ databases">
        <authorList>
            <person name="Gon?alves P."/>
        </authorList>
    </citation>
    <scope>NUCLEOTIDE SEQUENCE [LARGE SCALE GENOMIC DNA]</scope>
</reference>
<gene>
    <name evidence="5" type="primary">SPOSA6832_03873</name>
</gene>
<protein>
    <recommendedName>
        <fullName evidence="4">50S ribosomal protein L35</fullName>
    </recommendedName>
</protein>
<accession>A0A0D6EQJ9</accession>
<dbReference type="PANTHER" id="PTHR33343">
    <property type="entry name" value="54S RIBOSOMAL PROTEIN BL35M"/>
    <property type="match status" value="1"/>
</dbReference>